<proteinExistence type="predicted"/>
<accession>A0A0A2UZD1</accession>
<protein>
    <recommendedName>
        <fullName evidence="3">Transcriptional regulator</fullName>
    </recommendedName>
</protein>
<gene>
    <name evidence="1" type="ORF">N780_11740</name>
</gene>
<dbReference type="OrthoDB" id="4986073at2"/>
<dbReference type="AlphaFoldDB" id="A0A0A2UZD1"/>
<name>A0A0A2UZD1_9BACI</name>
<dbReference type="RefSeq" id="WP_036779055.1">
    <property type="nucleotide sequence ID" value="NZ_AVBG01000001.1"/>
</dbReference>
<evidence type="ECO:0000313" key="2">
    <source>
        <dbReference type="Proteomes" id="UP000030153"/>
    </source>
</evidence>
<sequence>MNFTVLVIGCEEIVNKVMEFKHLYQQFTFVPYIDQPNQPFSEDVNEYHAIVLANPLKFSKELLTTIEHIPVFTLAVSESTLYSSLFKCSYEYVPEQKGHYTISVDAMNLAHSSISQELSGKGIIFTEYKEGGRDQVLMHHVELWNRRHAQCVVTCDPFIKGQLEALSIPVHLIVPTHKCIKQSLNHVTEEVRQYVIQGKVETSEKIRLENPSAFQLMQDLKVSTKTLHRLQCLCYSNGKNTITASELAKGFSITLRSARRILSNLEYHRIATVIGEEQSNKRGRPRAIYRIDLQPFQEEILSNCSYH</sequence>
<evidence type="ECO:0008006" key="3">
    <source>
        <dbReference type="Google" id="ProtNLM"/>
    </source>
</evidence>
<reference evidence="1 2" key="1">
    <citation type="submission" date="2013-08" db="EMBL/GenBank/DDBJ databases">
        <title>Genome of Pontibacillus chungwhensis.</title>
        <authorList>
            <person name="Wang Q."/>
            <person name="Wang G."/>
        </authorList>
    </citation>
    <scope>NUCLEOTIDE SEQUENCE [LARGE SCALE GENOMIC DNA]</scope>
    <source>
        <strain evidence="1 2">BH030062</strain>
    </source>
</reference>
<comment type="caution">
    <text evidence="1">The sequence shown here is derived from an EMBL/GenBank/DDBJ whole genome shotgun (WGS) entry which is preliminary data.</text>
</comment>
<dbReference type="STRING" id="1385513.N780_11740"/>
<evidence type="ECO:0000313" key="1">
    <source>
        <dbReference type="EMBL" id="KGP93284.1"/>
    </source>
</evidence>
<dbReference type="EMBL" id="AVBG01000001">
    <property type="protein sequence ID" value="KGP93284.1"/>
    <property type="molecule type" value="Genomic_DNA"/>
</dbReference>
<organism evidence="1 2">
    <name type="scientific">Pontibacillus chungwhensis BH030062</name>
    <dbReference type="NCBI Taxonomy" id="1385513"/>
    <lineage>
        <taxon>Bacteria</taxon>
        <taxon>Bacillati</taxon>
        <taxon>Bacillota</taxon>
        <taxon>Bacilli</taxon>
        <taxon>Bacillales</taxon>
        <taxon>Bacillaceae</taxon>
        <taxon>Pontibacillus</taxon>
    </lineage>
</organism>
<keyword evidence="2" id="KW-1185">Reference proteome</keyword>
<dbReference type="Proteomes" id="UP000030153">
    <property type="component" value="Unassembled WGS sequence"/>
</dbReference>
<dbReference type="eggNOG" id="COG4565">
    <property type="taxonomic scope" value="Bacteria"/>
</dbReference>